<sequence length="253" mass="27855">MKTRGAITSLLCVLATASAHSLELRSAAMATATIELYTSEGCSSCPPADAWLSSLKNDPQLFTRFIPMAFHVDYWNQLGWRDRFSAAAYSARQRQMQAHDVLSQVYTPGFVVNNAEWRGWFKRGSKPSAAQLVNQNRDAGVLTALWESPDDFITVDFKPQVLADKPLWANIAVLGMGLTTRVQRGENSGRTLAHDFVVLSLERQLLSVDSSDRHHARFKPANIPERGQQQSVLAVWVSAGDSPIIVQAVAGSL</sequence>
<dbReference type="PANTHER" id="PTHR36057">
    <property type="match status" value="1"/>
</dbReference>
<feature type="chain" id="PRO_5046869143" evidence="1">
    <location>
        <begin position="22"/>
        <end position="253"/>
    </location>
</feature>
<evidence type="ECO:0000313" key="3">
    <source>
        <dbReference type="Proteomes" id="UP001557485"/>
    </source>
</evidence>
<keyword evidence="3" id="KW-1185">Reference proteome</keyword>
<dbReference type="Proteomes" id="UP001557485">
    <property type="component" value="Unassembled WGS sequence"/>
</dbReference>
<dbReference type="Pfam" id="PF06764">
    <property type="entry name" value="DUF1223"/>
    <property type="match status" value="1"/>
</dbReference>
<dbReference type="InterPro" id="IPR010634">
    <property type="entry name" value="DUF1223"/>
</dbReference>
<feature type="signal peptide" evidence="1">
    <location>
        <begin position="1"/>
        <end position="21"/>
    </location>
</feature>
<name>A0ABV3U3K2_9GAMM</name>
<organism evidence="2 3">
    <name type="scientific">Zhongshania guokunii</name>
    <dbReference type="NCBI Taxonomy" id="641783"/>
    <lineage>
        <taxon>Bacteria</taxon>
        <taxon>Pseudomonadati</taxon>
        <taxon>Pseudomonadota</taxon>
        <taxon>Gammaproteobacteria</taxon>
        <taxon>Cellvibrionales</taxon>
        <taxon>Spongiibacteraceae</taxon>
        <taxon>Zhongshania</taxon>
    </lineage>
</organism>
<dbReference type="RefSeq" id="WP_368380550.1">
    <property type="nucleotide sequence ID" value="NZ_JBFRYA010000003.1"/>
</dbReference>
<dbReference type="InterPro" id="IPR036249">
    <property type="entry name" value="Thioredoxin-like_sf"/>
</dbReference>
<evidence type="ECO:0000256" key="1">
    <source>
        <dbReference type="SAM" id="SignalP"/>
    </source>
</evidence>
<reference evidence="2 3" key="1">
    <citation type="journal article" date="2011" name="Int. J. Syst. Evol. Microbiol.">
        <title>Zhongshania antarctica gen. nov., sp. nov. and Zhongshania guokunii sp. nov., gammaproteobacteria respectively isolated from coastal attached (fast) ice and surface seawater of the Antarctic.</title>
        <authorList>
            <person name="Li H.J."/>
            <person name="Zhang X.Y."/>
            <person name="Chen C.X."/>
            <person name="Zhang Y.J."/>
            <person name="Gao Z.M."/>
            <person name="Yu Y."/>
            <person name="Chen X.L."/>
            <person name="Chen B."/>
            <person name="Zhang Y.Z."/>
        </authorList>
    </citation>
    <scope>NUCLEOTIDE SEQUENCE [LARGE SCALE GENOMIC DNA]</scope>
    <source>
        <strain evidence="2 3">ZS6-22T</strain>
    </source>
</reference>
<protein>
    <submittedName>
        <fullName evidence="2">DUF1223 domain-containing protein</fullName>
    </submittedName>
</protein>
<dbReference type="EMBL" id="JBFRYA010000003">
    <property type="protein sequence ID" value="MEX1668260.1"/>
    <property type="molecule type" value="Genomic_DNA"/>
</dbReference>
<gene>
    <name evidence="2" type="ORF">AB4876_05005</name>
</gene>
<comment type="caution">
    <text evidence="2">The sequence shown here is derived from an EMBL/GenBank/DDBJ whole genome shotgun (WGS) entry which is preliminary data.</text>
</comment>
<evidence type="ECO:0000313" key="2">
    <source>
        <dbReference type="EMBL" id="MEX1668260.1"/>
    </source>
</evidence>
<dbReference type="PANTHER" id="PTHR36057:SF1">
    <property type="entry name" value="LIPOPROTEIN LIPID ATTACHMENT SITE-LIKE PROTEIN, PUTATIVE (DUF1223)-RELATED"/>
    <property type="match status" value="1"/>
</dbReference>
<dbReference type="SUPFAM" id="SSF52833">
    <property type="entry name" value="Thioredoxin-like"/>
    <property type="match status" value="1"/>
</dbReference>
<accession>A0ABV3U3K2</accession>
<proteinExistence type="predicted"/>
<keyword evidence="1" id="KW-0732">Signal</keyword>